<evidence type="ECO:0000256" key="1">
    <source>
        <dbReference type="SAM" id="MobiDB-lite"/>
    </source>
</evidence>
<feature type="compositionally biased region" description="Low complexity" evidence="1">
    <location>
        <begin position="22"/>
        <end position="36"/>
    </location>
</feature>
<feature type="region of interest" description="Disordered" evidence="1">
    <location>
        <begin position="1"/>
        <end position="50"/>
    </location>
</feature>
<evidence type="ECO:0000313" key="2">
    <source>
        <dbReference type="EMBL" id="AYV79846.1"/>
    </source>
</evidence>
<sequence>MPKKTSAPQKVQDANKSKKAAAKVAPKGGAKPVVVASKGTGVKADEYRPS</sequence>
<feature type="compositionally biased region" description="Polar residues" evidence="1">
    <location>
        <begin position="1"/>
        <end position="14"/>
    </location>
</feature>
<reference evidence="2" key="1">
    <citation type="submission" date="2018-10" db="EMBL/GenBank/DDBJ databases">
        <title>Hidden diversity of soil giant viruses.</title>
        <authorList>
            <person name="Schulz F."/>
            <person name="Alteio L."/>
            <person name="Goudeau D."/>
            <person name="Ryan E.M."/>
            <person name="Malmstrom R.R."/>
            <person name="Blanchard J."/>
            <person name="Woyke T."/>
        </authorList>
    </citation>
    <scope>NUCLEOTIDE SEQUENCE</scope>
    <source>
        <strain evidence="2">FNV1</strain>
    </source>
</reference>
<name>A0A3G4ZY51_9VIRU</name>
<gene>
    <name evidence="2" type="ORF">Faunusvirus63_4</name>
</gene>
<dbReference type="EMBL" id="MK072194">
    <property type="protein sequence ID" value="AYV79846.1"/>
    <property type="molecule type" value="Genomic_DNA"/>
</dbReference>
<organism evidence="2">
    <name type="scientific">Faunusvirus sp</name>
    <dbReference type="NCBI Taxonomy" id="2487766"/>
    <lineage>
        <taxon>Viruses</taxon>
        <taxon>Varidnaviria</taxon>
        <taxon>Bamfordvirae</taxon>
        <taxon>Nucleocytoviricota</taxon>
        <taxon>Megaviricetes</taxon>
        <taxon>Imitervirales</taxon>
        <taxon>Mimiviridae</taxon>
    </lineage>
</organism>
<protein>
    <submittedName>
        <fullName evidence="2">Uncharacterized protein</fullName>
    </submittedName>
</protein>
<proteinExistence type="predicted"/>
<accession>A0A3G4ZY51</accession>